<comment type="caution">
    <text evidence="2">The sequence shown here is derived from an EMBL/GenBank/DDBJ whole genome shotgun (WGS) entry which is preliminary data.</text>
</comment>
<keyword evidence="3" id="KW-1185">Reference proteome</keyword>
<feature type="chain" id="PRO_5017352951" evidence="1">
    <location>
        <begin position="19"/>
        <end position="141"/>
    </location>
</feature>
<organism evidence="2 3">
    <name type="scientific">Trifolium medium</name>
    <dbReference type="NCBI Taxonomy" id="97028"/>
    <lineage>
        <taxon>Eukaryota</taxon>
        <taxon>Viridiplantae</taxon>
        <taxon>Streptophyta</taxon>
        <taxon>Embryophyta</taxon>
        <taxon>Tracheophyta</taxon>
        <taxon>Spermatophyta</taxon>
        <taxon>Magnoliopsida</taxon>
        <taxon>eudicotyledons</taxon>
        <taxon>Gunneridae</taxon>
        <taxon>Pentapetalae</taxon>
        <taxon>rosids</taxon>
        <taxon>fabids</taxon>
        <taxon>Fabales</taxon>
        <taxon>Fabaceae</taxon>
        <taxon>Papilionoideae</taxon>
        <taxon>50 kb inversion clade</taxon>
        <taxon>NPAAA clade</taxon>
        <taxon>Hologalegina</taxon>
        <taxon>IRL clade</taxon>
        <taxon>Trifolieae</taxon>
        <taxon>Trifolium</taxon>
    </lineage>
</organism>
<evidence type="ECO:0000256" key="1">
    <source>
        <dbReference type="SAM" id="SignalP"/>
    </source>
</evidence>
<feature type="non-terminal residue" evidence="2">
    <location>
        <position position="1"/>
    </location>
</feature>
<dbReference type="AlphaFoldDB" id="A0A392MZJ4"/>
<evidence type="ECO:0000313" key="2">
    <source>
        <dbReference type="EMBL" id="MCH92128.1"/>
    </source>
</evidence>
<name>A0A392MZJ4_9FABA</name>
<reference evidence="2 3" key="1">
    <citation type="journal article" date="2018" name="Front. Plant Sci.">
        <title>Red Clover (Trifolium pratense) and Zigzag Clover (T. medium) - A Picture of Genomic Similarities and Differences.</title>
        <authorList>
            <person name="Dluhosova J."/>
            <person name="Istvanek J."/>
            <person name="Nedelnik J."/>
            <person name="Repkova J."/>
        </authorList>
    </citation>
    <scope>NUCLEOTIDE SEQUENCE [LARGE SCALE GENOMIC DNA]</scope>
    <source>
        <strain evidence="3">cv. 10/8</strain>
        <tissue evidence="2">Leaf</tissue>
    </source>
</reference>
<keyword evidence="1" id="KW-0732">Signal</keyword>
<accession>A0A392MZJ4</accession>
<protein>
    <submittedName>
        <fullName evidence="2">Uncharacterized protein</fullName>
    </submittedName>
</protein>
<dbReference type="EMBL" id="LXQA010021958">
    <property type="protein sequence ID" value="MCH92128.1"/>
    <property type="molecule type" value="Genomic_DNA"/>
</dbReference>
<gene>
    <name evidence="2" type="ORF">A2U01_0013062</name>
</gene>
<feature type="signal peptide" evidence="1">
    <location>
        <begin position="1"/>
        <end position="18"/>
    </location>
</feature>
<sequence>VSFLSLSLICPWWIQVISFTVLAYESCSVELSLAFIGLPFPKVPGVVCRLTVDGSIFLRIGGDFFPLAFSLIALSDYLCGVLRGCCREVRDLFPGLDVVLFFHWLRAVGLFLCLSVSATIRGCLLPTITLCWSVVGLEMAG</sequence>
<dbReference type="Proteomes" id="UP000265520">
    <property type="component" value="Unassembled WGS sequence"/>
</dbReference>
<proteinExistence type="predicted"/>
<evidence type="ECO:0000313" key="3">
    <source>
        <dbReference type="Proteomes" id="UP000265520"/>
    </source>
</evidence>